<comment type="function">
    <text evidence="7">Ligates lysine onto the cytidine present at position 34 of the AUA codon-specific tRNA(Ile) that contains the anticodon CAU, in an ATP-dependent manner. Cytidine is converted to lysidine, thus changing the amino acid specificity of the tRNA from methionine to isoleucine.</text>
</comment>
<feature type="domain" description="tRNA(Ile)-lysidine synthase substrate-binding" evidence="9">
    <location>
        <begin position="281"/>
        <end position="340"/>
    </location>
</feature>
<proteinExistence type="inferred from homology"/>
<dbReference type="CDD" id="cd01992">
    <property type="entry name" value="TilS_N"/>
    <property type="match status" value="1"/>
</dbReference>
<dbReference type="Proteomes" id="UP000640531">
    <property type="component" value="Unassembled WGS sequence"/>
</dbReference>
<sequence>MTWTPIHAQIHRTIRARRLFEHNQRLLVAVSGGQDSLCLIKLLLDLQPKWQWNLGIAHCDHCWREDSQANAHHVENLAKYWETPFYLETANEPINTEATARNWRYQALTKIAQLHNYQYVITGHTASDRAETLLYNLIRGTGADGLQALTWQRPLTDNIRLVRPLLEITRSQTEQFCQDFNLPIWEDSTNQDFKYARNRIRQELLPYLQTNFNPKVELNLAQTAELLQAEVEYLEQAAHEIRQKAILTPSPAPLSAYGEDLGVKSLNNGEEERLNIRLNRRILKTAPLAIQRRVMRQVLQEILPDAPNFEHIEKITALITAPNRSQTDPFPGGVIAIVQGDYICIQQQR</sequence>
<comment type="subcellular location">
    <subcellularLocation>
        <location evidence="7">Cytoplasm</location>
    </subcellularLocation>
</comment>
<evidence type="ECO:0000256" key="2">
    <source>
        <dbReference type="ARBA" id="ARBA00022598"/>
    </source>
</evidence>
<dbReference type="RefSeq" id="WP_190713511.1">
    <property type="nucleotide sequence ID" value="NZ_JACJST010000006.1"/>
</dbReference>
<keyword evidence="1 7" id="KW-0963">Cytoplasm</keyword>
<feature type="binding site" evidence="7">
    <location>
        <begin position="31"/>
        <end position="36"/>
    </location>
    <ligand>
        <name>ATP</name>
        <dbReference type="ChEBI" id="CHEBI:30616"/>
    </ligand>
</feature>
<dbReference type="EC" id="6.3.4.19" evidence="7"/>
<dbReference type="InterPro" id="IPR012094">
    <property type="entry name" value="tRNA_Ile_lys_synt"/>
</dbReference>
<evidence type="ECO:0000313" key="10">
    <source>
        <dbReference type="EMBL" id="MBD2568016.1"/>
    </source>
</evidence>
<comment type="similarity">
    <text evidence="7">Belongs to the tRNA(Ile)-lysidine synthase family.</text>
</comment>
<protein>
    <recommendedName>
        <fullName evidence="7">tRNA(Ile)-lysidine synthase</fullName>
        <ecNumber evidence="7">6.3.4.19</ecNumber>
    </recommendedName>
    <alternativeName>
        <fullName evidence="7">tRNA(Ile)-2-lysyl-cytidine synthase</fullName>
    </alternativeName>
    <alternativeName>
        <fullName evidence="7">tRNA(Ile)-lysidine synthetase</fullName>
    </alternativeName>
</protein>
<dbReference type="EMBL" id="JACJST010000006">
    <property type="protein sequence ID" value="MBD2568016.1"/>
    <property type="molecule type" value="Genomic_DNA"/>
</dbReference>
<keyword evidence="5 7" id="KW-0067">ATP-binding</keyword>
<gene>
    <name evidence="7 10" type="primary">tilS</name>
    <name evidence="10" type="ORF">H6G59_08860</name>
</gene>
<dbReference type="InterPro" id="IPR014729">
    <property type="entry name" value="Rossmann-like_a/b/a_fold"/>
</dbReference>
<evidence type="ECO:0000256" key="1">
    <source>
        <dbReference type="ARBA" id="ARBA00022490"/>
    </source>
</evidence>
<organism evidence="10 11">
    <name type="scientific">Anabaena lutea FACHB-196</name>
    <dbReference type="NCBI Taxonomy" id="2692881"/>
    <lineage>
        <taxon>Bacteria</taxon>
        <taxon>Bacillati</taxon>
        <taxon>Cyanobacteriota</taxon>
        <taxon>Cyanophyceae</taxon>
        <taxon>Nostocales</taxon>
        <taxon>Nostocaceae</taxon>
        <taxon>Anabaena</taxon>
    </lineage>
</organism>
<dbReference type="NCBIfam" id="TIGR02432">
    <property type="entry name" value="lysidine_TilS_N"/>
    <property type="match status" value="1"/>
</dbReference>
<evidence type="ECO:0000256" key="5">
    <source>
        <dbReference type="ARBA" id="ARBA00022840"/>
    </source>
</evidence>
<keyword evidence="3 7" id="KW-0819">tRNA processing</keyword>
<keyword evidence="11" id="KW-1185">Reference proteome</keyword>
<dbReference type="InterPro" id="IPR015262">
    <property type="entry name" value="tRNA_Ile_lys_synt_subst-bd"/>
</dbReference>
<accession>A0ABR8FH37</accession>
<evidence type="ECO:0000313" key="11">
    <source>
        <dbReference type="Proteomes" id="UP000640531"/>
    </source>
</evidence>
<comment type="caution">
    <text evidence="10">The sequence shown here is derived from an EMBL/GenBank/DDBJ whole genome shotgun (WGS) entry which is preliminary data.</text>
</comment>
<dbReference type="HAMAP" id="MF_01161">
    <property type="entry name" value="tRNA_Ile_lys_synt"/>
    <property type="match status" value="1"/>
</dbReference>
<keyword evidence="4 7" id="KW-0547">Nucleotide-binding</keyword>
<evidence type="ECO:0000256" key="3">
    <source>
        <dbReference type="ARBA" id="ARBA00022694"/>
    </source>
</evidence>
<reference evidence="10 11" key="1">
    <citation type="journal article" date="2020" name="ISME J.">
        <title>Comparative genomics reveals insights into cyanobacterial evolution and habitat adaptation.</title>
        <authorList>
            <person name="Chen M.Y."/>
            <person name="Teng W.K."/>
            <person name="Zhao L."/>
            <person name="Hu C.X."/>
            <person name="Zhou Y.K."/>
            <person name="Han B.P."/>
            <person name="Song L.R."/>
            <person name="Shu W.S."/>
        </authorList>
    </citation>
    <scope>NUCLEOTIDE SEQUENCE [LARGE SCALE GENOMIC DNA]</scope>
    <source>
        <strain evidence="10 11">FACHB-196</strain>
    </source>
</reference>
<name>A0ABR8FH37_9NOST</name>
<dbReference type="GO" id="GO:0032267">
    <property type="term" value="F:tRNA(Ile)-lysidine synthase activity"/>
    <property type="evidence" value="ECO:0007669"/>
    <property type="project" value="UniProtKB-EC"/>
</dbReference>
<dbReference type="SUPFAM" id="SSF52402">
    <property type="entry name" value="Adenine nucleotide alpha hydrolases-like"/>
    <property type="match status" value="1"/>
</dbReference>
<dbReference type="InterPro" id="IPR011063">
    <property type="entry name" value="TilS/TtcA_N"/>
</dbReference>
<evidence type="ECO:0000256" key="7">
    <source>
        <dbReference type="HAMAP-Rule" id="MF_01161"/>
    </source>
</evidence>
<dbReference type="Pfam" id="PF09179">
    <property type="entry name" value="TilS"/>
    <property type="match status" value="1"/>
</dbReference>
<dbReference type="Pfam" id="PF01171">
    <property type="entry name" value="ATP_bind_3"/>
    <property type="match status" value="1"/>
</dbReference>
<evidence type="ECO:0000259" key="8">
    <source>
        <dbReference type="Pfam" id="PF01171"/>
    </source>
</evidence>
<comment type="domain">
    <text evidence="7">The N-terminal region contains the highly conserved SGGXDS motif, predicted to be a P-loop motif involved in ATP binding.</text>
</comment>
<dbReference type="PANTHER" id="PTHR43033">
    <property type="entry name" value="TRNA(ILE)-LYSIDINE SYNTHASE-RELATED"/>
    <property type="match status" value="1"/>
</dbReference>
<dbReference type="SUPFAM" id="SSF82829">
    <property type="entry name" value="MesJ substrate recognition domain-like"/>
    <property type="match status" value="1"/>
</dbReference>
<keyword evidence="2 7" id="KW-0436">Ligase</keyword>
<dbReference type="Gene3D" id="1.20.59.20">
    <property type="match status" value="1"/>
</dbReference>
<evidence type="ECO:0000259" key="9">
    <source>
        <dbReference type="Pfam" id="PF09179"/>
    </source>
</evidence>
<evidence type="ECO:0000256" key="6">
    <source>
        <dbReference type="ARBA" id="ARBA00048539"/>
    </source>
</evidence>
<dbReference type="InterPro" id="IPR012795">
    <property type="entry name" value="tRNA_Ile_lys_synt_N"/>
</dbReference>
<dbReference type="PANTHER" id="PTHR43033:SF1">
    <property type="entry name" value="TRNA(ILE)-LYSIDINE SYNTHASE-RELATED"/>
    <property type="match status" value="1"/>
</dbReference>
<feature type="domain" description="tRNA(Ile)-lysidine/2-thiocytidine synthase N-terminal" evidence="8">
    <location>
        <begin position="26"/>
        <end position="203"/>
    </location>
</feature>
<dbReference type="Gene3D" id="3.40.50.620">
    <property type="entry name" value="HUPs"/>
    <property type="match status" value="1"/>
</dbReference>
<comment type="catalytic activity">
    <reaction evidence="6 7">
        <text>cytidine(34) in tRNA(Ile2) + L-lysine + ATP = lysidine(34) in tRNA(Ile2) + AMP + diphosphate + H(+)</text>
        <dbReference type="Rhea" id="RHEA:43744"/>
        <dbReference type="Rhea" id="RHEA-COMP:10625"/>
        <dbReference type="Rhea" id="RHEA-COMP:10670"/>
        <dbReference type="ChEBI" id="CHEBI:15378"/>
        <dbReference type="ChEBI" id="CHEBI:30616"/>
        <dbReference type="ChEBI" id="CHEBI:32551"/>
        <dbReference type="ChEBI" id="CHEBI:33019"/>
        <dbReference type="ChEBI" id="CHEBI:82748"/>
        <dbReference type="ChEBI" id="CHEBI:83665"/>
        <dbReference type="ChEBI" id="CHEBI:456215"/>
        <dbReference type="EC" id="6.3.4.19"/>
    </reaction>
</comment>
<evidence type="ECO:0000256" key="4">
    <source>
        <dbReference type="ARBA" id="ARBA00022741"/>
    </source>
</evidence>